<evidence type="ECO:0000256" key="2">
    <source>
        <dbReference type="ARBA" id="ARBA00009212"/>
    </source>
</evidence>
<keyword evidence="5 8" id="KW-0812">Transmembrane</keyword>
<dbReference type="AlphaFoldDB" id="A0A6J4LT18"/>
<reference evidence="9" key="1">
    <citation type="submission" date="2020-02" db="EMBL/GenBank/DDBJ databases">
        <authorList>
            <person name="Meier V. D."/>
        </authorList>
    </citation>
    <scope>NUCLEOTIDE SEQUENCE</scope>
    <source>
        <strain evidence="9">AVDCRST_MAG16</strain>
    </source>
</reference>
<dbReference type="Pfam" id="PF04066">
    <property type="entry name" value="MrpF_PhaF"/>
    <property type="match status" value="1"/>
</dbReference>
<feature type="transmembrane region" description="Helical" evidence="8">
    <location>
        <begin position="59"/>
        <end position="81"/>
    </location>
</feature>
<dbReference type="PANTHER" id="PTHR34702:SF1">
    <property type="entry name" value="NA(+)_H(+) ANTIPORTER SUBUNIT F"/>
    <property type="match status" value="1"/>
</dbReference>
<dbReference type="GO" id="GO:0015385">
    <property type="term" value="F:sodium:proton antiporter activity"/>
    <property type="evidence" value="ECO:0007669"/>
    <property type="project" value="TreeGrafter"/>
</dbReference>
<evidence type="ECO:0000256" key="6">
    <source>
        <dbReference type="ARBA" id="ARBA00022989"/>
    </source>
</evidence>
<keyword evidence="4" id="KW-1003">Cell membrane</keyword>
<dbReference type="EMBL" id="CADCUE010000161">
    <property type="protein sequence ID" value="CAA9341031.1"/>
    <property type="molecule type" value="Genomic_DNA"/>
</dbReference>
<name>A0A6J4LT18_9ACTN</name>
<keyword evidence="7 8" id="KW-0472">Membrane</keyword>
<evidence type="ECO:0000313" key="9">
    <source>
        <dbReference type="EMBL" id="CAA9341031.1"/>
    </source>
</evidence>
<evidence type="ECO:0000256" key="5">
    <source>
        <dbReference type="ARBA" id="ARBA00022692"/>
    </source>
</evidence>
<evidence type="ECO:0000256" key="8">
    <source>
        <dbReference type="SAM" id="Phobius"/>
    </source>
</evidence>
<proteinExistence type="inferred from homology"/>
<organism evidence="9">
    <name type="scientific">uncultured Frankineae bacterium</name>
    <dbReference type="NCBI Taxonomy" id="437475"/>
    <lineage>
        <taxon>Bacteria</taxon>
        <taxon>Bacillati</taxon>
        <taxon>Actinomycetota</taxon>
        <taxon>Actinomycetes</taxon>
        <taxon>Frankiales</taxon>
        <taxon>environmental samples</taxon>
    </lineage>
</organism>
<protein>
    <submittedName>
        <fullName evidence="9">Na(+) H(+) antiporter subunit F</fullName>
    </submittedName>
</protein>
<feature type="transmembrane region" description="Helical" evidence="8">
    <location>
        <begin position="33"/>
        <end position="52"/>
    </location>
</feature>
<gene>
    <name evidence="9" type="ORF">AVDCRST_MAG16-1823</name>
</gene>
<evidence type="ECO:0000256" key="7">
    <source>
        <dbReference type="ARBA" id="ARBA00023136"/>
    </source>
</evidence>
<keyword evidence="3" id="KW-0813">Transport</keyword>
<comment type="subcellular location">
    <subcellularLocation>
        <location evidence="1">Cell membrane</location>
        <topology evidence="1">Multi-pass membrane protein</topology>
    </subcellularLocation>
</comment>
<comment type="similarity">
    <text evidence="2">Belongs to the CPA3 antiporters (TC 2.A.63) subunit F family.</text>
</comment>
<evidence type="ECO:0000256" key="4">
    <source>
        <dbReference type="ARBA" id="ARBA00022475"/>
    </source>
</evidence>
<evidence type="ECO:0000256" key="3">
    <source>
        <dbReference type="ARBA" id="ARBA00022448"/>
    </source>
</evidence>
<accession>A0A6J4LT18</accession>
<dbReference type="InterPro" id="IPR007208">
    <property type="entry name" value="MrpF/PhaF-like"/>
</dbReference>
<dbReference type="GO" id="GO:0005886">
    <property type="term" value="C:plasma membrane"/>
    <property type="evidence" value="ECO:0007669"/>
    <property type="project" value="UniProtKB-SubCell"/>
</dbReference>
<evidence type="ECO:0000256" key="1">
    <source>
        <dbReference type="ARBA" id="ARBA00004651"/>
    </source>
</evidence>
<sequence length="86" mass="8797">MSAVVVVCFAGLALAALLVLVRLLLGPSVPDRIVALDTLLQLVIAGIAVAAATTRRGDFLAVLIAASLLGFLGTVLVGRFVERRGA</sequence>
<keyword evidence="6 8" id="KW-1133">Transmembrane helix</keyword>
<dbReference type="PANTHER" id="PTHR34702">
    <property type="entry name" value="NA(+)/H(+) ANTIPORTER SUBUNIT F1"/>
    <property type="match status" value="1"/>
</dbReference>